<dbReference type="Pfam" id="PF12228">
    <property type="entry name" value="DUF3604"/>
    <property type="match status" value="1"/>
</dbReference>
<dbReference type="AlphaFoldDB" id="A0YFH2"/>
<dbReference type="eggNOG" id="ENOG502Z7WD">
    <property type="taxonomic scope" value="Bacteria"/>
</dbReference>
<dbReference type="EMBL" id="AAVT01000008">
    <property type="protein sequence ID" value="EAW30386.1"/>
    <property type="molecule type" value="Genomic_DNA"/>
</dbReference>
<feature type="signal peptide" evidence="1">
    <location>
        <begin position="1"/>
        <end position="36"/>
    </location>
</feature>
<keyword evidence="3" id="KW-1185">Reference proteome</keyword>
<accession>A0YFH2</accession>
<name>A0YFH2_9GAMM</name>
<organism evidence="2 3">
    <name type="scientific">marine gamma proteobacterium HTCC2143</name>
    <dbReference type="NCBI Taxonomy" id="247633"/>
    <lineage>
        <taxon>Bacteria</taxon>
        <taxon>Pseudomonadati</taxon>
        <taxon>Pseudomonadota</taxon>
        <taxon>Gammaproteobacteria</taxon>
        <taxon>Cellvibrionales</taxon>
        <taxon>Spongiibacteraceae</taxon>
        <taxon>BD1-7 clade</taxon>
    </lineage>
</organism>
<evidence type="ECO:0008006" key="4">
    <source>
        <dbReference type="Google" id="ProtNLM"/>
    </source>
</evidence>
<dbReference type="STRING" id="247633.GP2143_09280"/>
<evidence type="ECO:0000256" key="1">
    <source>
        <dbReference type="SAM" id="SignalP"/>
    </source>
</evidence>
<sequence>MIDRQNEKKATPVTFAQRGLAMLTIFYCVSFSPALAAAEPQQPLWGDTHLHTALSGDAVAYGLLRSPADAYNIATGKRVTTPEGQIIQLTRPLDFLVIADHAEGYGLVKAIIDGNQKLLKDPVIRRWAGMLEAGKNALVGQEMIQAQSTGNLPDVIKDGQDITRGLWLDMLKTADAYNQPGEFTAMIGFEWSAAPQGNNLHRVVVYRDGGDLAATRLPLDTAVSGMNPEKLWAWMADYEKETGGKILAIPHNANLSNGQMFQMVDGDGSPLSASYASLRARWEPLVEVTQIKGDGEAHPLLSRNDEFADFETWDIGNLIGSREKSSDMLPGEYAREALKNGLIVQQQSGSNPFKFGMIGSTDSHTSVTASEENNFWGKFATTEPHPGRWVKHRKPLQKDGWQYSASGLAAVWARDNNRASIFDAMQRREVYATTGPRITLRLFAGWSFDSSDLTDPDIASLGYSKGIPMGGDLTAAPAGQSLSLMMTASKDPQSGNLDRLQVVKGWVDTDNQTFEKIYNVAWSGLRELTAEGTLPPVGNTVDVADASWTNSIGEPQLSVVWTDPDFDSNQHAFYYVRALEIPTPRWTAYDAKRFGESMNNEVPMTIQERAYSSPIWYTP</sequence>
<feature type="chain" id="PRO_5002630936" description="DUF3604 domain-containing protein" evidence="1">
    <location>
        <begin position="37"/>
        <end position="619"/>
    </location>
</feature>
<keyword evidence="1" id="KW-0732">Signal</keyword>
<reference evidence="2 3" key="1">
    <citation type="journal article" date="2010" name="J. Bacteriol.">
        <title>Genome sequence of the oligotrophic marine Gammaproteobacterium HTCC2143, isolated from the Oregon Coast.</title>
        <authorList>
            <person name="Oh H.M."/>
            <person name="Kang I."/>
            <person name="Ferriera S."/>
            <person name="Giovannoni S.J."/>
            <person name="Cho J.C."/>
        </authorList>
    </citation>
    <scope>NUCLEOTIDE SEQUENCE [LARGE SCALE GENOMIC DNA]</scope>
    <source>
        <strain evidence="2 3">HTCC2143</strain>
    </source>
</reference>
<gene>
    <name evidence="2" type="ORF">GP2143_09280</name>
</gene>
<dbReference type="Proteomes" id="UP000004931">
    <property type="component" value="Unassembled WGS sequence"/>
</dbReference>
<evidence type="ECO:0000313" key="2">
    <source>
        <dbReference type="EMBL" id="EAW30386.1"/>
    </source>
</evidence>
<proteinExistence type="predicted"/>
<comment type="caution">
    <text evidence="2">The sequence shown here is derived from an EMBL/GenBank/DDBJ whole genome shotgun (WGS) entry which is preliminary data.</text>
</comment>
<dbReference type="InterPro" id="IPR022028">
    <property type="entry name" value="DUF3604"/>
</dbReference>
<evidence type="ECO:0000313" key="3">
    <source>
        <dbReference type="Proteomes" id="UP000004931"/>
    </source>
</evidence>
<protein>
    <recommendedName>
        <fullName evidence="4">DUF3604 domain-containing protein</fullName>
    </recommendedName>
</protein>